<dbReference type="RefSeq" id="WP_305517734.1">
    <property type="nucleotide sequence ID" value="NZ_JAUPEV010000017.1"/>
</dbReference>
<keyword evidence="4" id="KW-1185">Reference proteome</keyword>
<reference evidence="2 4" key="1">
    <citation type="submission" date="2023-07" db="EMBL/GenBank/DDBJ databases">
        <title>Unpublished Manusciprt.</title>
        <authorList>
            <person name="Aydin F."/>
            <person name="Tarhane S."/>
            <person name="Saticioglu I.B."/>
            <person name="Karakaya E."/>
            <person name="Abay S."/>
            <person name="Guran O."/>
            <person name="Bozkurt E."/>
            <person name="Uzum N."/>
            <person name="Olgun K."/>
            <person name="Jablonski D."/>
        </authorList>
    </citation>
    <scope>NUCLEOTIDE SEQUENCE</scope>
    <source>
        <strain evidence="4">faydin-H75</strain>
        <strain evidence="2">Faydin-H76</strain>
    </source>
</reference>
<evidence type="ECO:0000313" key="2">
    <source>
        <dbReference type="EMBL" id="MDP2539756.1"/>
    </source>
</evidence>
<dbReference type="EMBL" id="JAUPEV010000017">
    <property type="protein sequence ID" value="MDO7253895.1"/>
    <property type="molecule type" value="Genomic_DNA"/>
</dbReference>
<reference evidence="1 3" key="3">
    <citation type="journal article" date="2024" name="Syst. Appl. Microbiol.">
        <title>Helicobacter cappadocius sp. nov., from lizards: The first psychrotrophic Helicobacter species.</title>
        <authorList>
            <person name="Aydin F."/>
            <person name="Tarhane S."/>
            <person name="Karakaya E."/>
            <person name="Abay S."/>
            <person name="Kayman T."/>
            <person name="Guran O."/>
            <person name="Bozkurt E."/>
            <person name="Uzum N."/>
            <person name="Avci A."/>
            <person name="Olgun K."/>
            <person name="Jablonski D."/>
            <person name="Guran C."/>
            <person name="Burcin Saticioglu I."/>
        </authorList>
    </citation>
    <scope>NUCLEOTIDE SEQUENCE [LARGE SCALE GENOMIC DNA]</scope>
    <source>
        <strain evidence="1">Faydin-H75</strain>
        <strain evidence="3">faydin-H76</strain>
    </source>
</reference>
<dbReference type="AlphaFoldDB" id="A0AA90PRN3"/>
<gene>
    <name evidence="1" type="ORF">Q5I04_08260</name>
    <name evidence="2" type="ORF">Q5I06_08215</name>
</gene>
<evidence type="ECO:0000313" key="4">
    <source>
        <dbReference type="Proteomes" id="UP001240777"/>
    </source>
</evidence>
<evidence type="ECO:0000313" key="3">
    <source>
        <dbReference type="Proteomes" id="UP001177258"/>
    </source>
</evidence>
<organism evidence="2 3">
    <name type="scientific">Helicobacter cappadocius</name>
    <dbReference type="NCBI Taxonomy" id="3063998"/>
    <lineage>
        <taxon>Bacteria</taxon>
        <taxon>Pseudomonadati</taxon>
        <taxon>Campylobacterota</taxon>
        <taxon>Epsilonproteobacteria</taxon>
        <taxon>Campylobacterales</taxon>
        <taxon>Helicobacteraceae</taxon>
        <taxon>Helicobacter</taxon>
    </lineage>
</organism>
<name>A0AA90PRN3_9HELI</name>
<dbReference type="Proteomes" id="UP001177258">
    <property type="component" value="Unassembled WGS sequence"/>
</dbReference>
<comment type="caution">
    <text evidence="2">The sequence shown here is derived from an EMBL/GenBank/DDBJ whole genome shotgun (WGS) entry which is preliminary data.</text>
</comment>
<reference evidence="1" key="2">
    <citation type="submission" date="2023-07" db="EMBL/GenBank/DDBJ databases">
        <authorList>
            <person name="Aydin F."/>
            <person name="Tarhane S."/>
            <person name="Saticioglu I.B."/>
            <person name="Karakaya E."/>
            <person name="Abay S."/>
            <person name="Guran O."/>
            <person name="Bozkurt E."/>
            <person name="Uzum N."/>
            <person name="Olgun K."/>
            <person name="Jablonski D."/>
        </authorList>
    </citation>
    <scope>NUCLEOTIDE SEQUENCE</scope>
    <source>
        <strain evidence="1">Faydin-H75</strain>
    </source>
</reference>
<evidence type="ECO:0000313" key="1">
    <source>
        <dbReference type="EMBL" id="MDO7253895.1"/>
    </source>
</evidence>
<accession>A0AA90PRN3</accession>
<protein>
    <submittedName>
        <fullName evidence="2">Uncharacterized protein</fullName>
    </submittedName>
</protein>
<sequence>MRAYLKTETTIYENARKIAVMVLLMAKNSFLKTKDITLKDIVNVGTNTAVMVLLMAKNRIRIKTTNT</sequence>
<dbReference type="Proteomes" id="UP001240777">
    <property type="component" value="Unassembled WGS sequence"/>
</dbReference>
<proteinExistence type="predicted"/>
<dbReference type="EMBL" id="JAUYZK010000015">
    <property type="protein sequence ID" value="MDP2539756.1"/>
    <property type="molecule type" value="Genomic_DNA"/>
</dbReference>